<sequence>MDLDKLKDYRALRNAILRLLPYLDSGITELIMNKEKEIWLYKLNGVREKVFDENLDKAFILGFGEQLASFRDLFFNANYPTLNTSIPTSRYRVSMNHFAISADNELSLNIRVPSDKKFDLKAFKLSSICQYDYEYLQNLMIEGKNLLISGGTGSGKTSFLNALIEFIPKHTRIVSVEDSEELDLRAFENHKSLLVDKTESSKFTYENALNMAMRMSPDRLMVGEIDTRPTLNTSIPTSRYRVSMNHFAISADNELSLNIRVPSDKKFDLKAFKLSSICQYDYEYLQNLMIEGKNLLISGGTGSGKTSFLNALIEFIPKHTRIVSVEDSEELDLRAFENHKSLLVDKTESSKFTYENALNMAMRMSPDRLMVGEIDTRNSMLFLRFGNTGHKGMVSTLHADSVHGVIEAIALNLQMNKSGLDVNVAKKFFKSSVDIVVQIVLDKATNTRYIQEILPAKDLRDSL</sequence>
<dbReference type="InterPro" id="IPR027417">
    <property type="entry name" value="P-loop_NTPase"/>
</dbReference>
<dbReference type="InterPro" id="IPR001482">
    <property type="entry name" value="T2SS/T4SS_dom"/>
</dbReference>
<evidence type="ECO:0000313" key="4">
    <source>
        <dbReference type="Proteomes" id="UP000031662"/>
    </source>
</evidence>
<comment type="similarity">
    <text evidence="1">Belongs to the GSP E family.</text>
</comment>
<dbReference type="HOGENOM" id="CLU_590212_0_0_7"/>
<dbReference type="CDD" id="cd01130">
    <property type="entry name" value="VirB11-like_ATPase"/>
    <property type="match status" value="1"/>
</dbReference>
<dbReference type="Pfam" id="PF00437">
    <property type="entry name" value="T2SSE"/>
    <property type="match status" value="1"/>
</dbReference>
<dbReference type="SMART" id="SM00382">
    <property type="entry name" value="AAA"/>
    <property type="match status" value="2"/>
</dbReference>
<feature type="domain" description="AAA+ ATPase" evidence="2">
    <location>
        <begin position="142"/>
        <end position="273"/>
    </location>
</feature>
<dbReference type="InterPro" id="IPR050921">
    <property type="entry name" value="T4SS_GSP_E_ATPase"/>
</dbReference>
<evidence type="ECO:0000256" key="1">
    <source>
        <dbReference type="ARBA" id="ARBA00006611"/>
    </source>
</evidence>
<protein>
    <submittedName>
        <fullName evidence="3">ATPase</fullName>
    </submittedName>
</protein>
<reference evidence="3 4" key="1">
    <citation type="submission" date="2013-11" db="EMBL/GenBank/DDBJ databases">
        <title>Estimation of Helicobacter pylori bacteriophage ecology using H. pylori isolates.</title>
        <authorList>
            <person name="Uchiyama J."/>
            <person name="Takemura-Uchiyama I."/>
            <person name="Ujihara T."/>
            <person name="Matsuzaki S."/>
        </authorList>
    </citation>
    <scope>NUCLEOTIDE SEQUENCE [LARGE SCALE GENOMIC DNA]</scope>
    <source>
        <strain evidence="3 4">NY40</strain>
    </source>
</reference>
<dbReference type="PANTHER" id="PTHR30486">
    <property type="entry name" value="TWITCHING MOTILITY PROTEIN PILT"/>
    <property type="match status" value="1"/>
</dbReference>
<proteinExistence type="inferred from homology"/>
<dbReference type="PANTHER" id="PTHR30486:SF6">
    <property type="entry name" value="TYPE IV PILUS RETRACTATION ATPASE PILT"/>
    <property type="match status" value="1"/>
</dbReference>
<dbReference type="Proteomes" id="UP000031662">
    <property type="component" value="Chromosome"/>
</dbReference>
<dbReference type="AlphaFoldDB" id="A0A060PRG4"/>
<dbReference type="SUPFAM" id="SSF52540">
    <property type="entry name" value="P-loop containing nucleoside triphosphate hydrolases"/>
    <property type="match status" value="2"/>
</dbReference>
<evidence type="ECO:0000259" key="2">
    <source>
        <dbReference type="SMART" id="SM00382"/>
    </source>
</evidence>
<dbReference type="EMBL" id="AP014523">
    <property type="protein sequence ID" value="BAO98149.1"/>
    <property type="molecule type" value="Genomic_DNA"/>
</dbReference>
<feature type="domain" description="AAA+ ATPase" evidence="2">
    <location>
        <begin position="291"/>
        <end position="460"/>
    </location>
</feature>
<gene>
    <name evidence="3" type="ORF">NY40_1142</name>
</gene>
<dbReference type="InterPro" id="IPR003593">
    <property type="entry name" value="AAA+_ATPase"/>
</dbReference>
<name>A0A060PRG4_HELPX</name>
<organism evidence="3 4">
    <name type="scientific">Helicobacter pylori NY40</name>
    <dbReference type="NCBI Taxonomy" id="1426844"/>
    <lineage>
        <taxon>Bacteria</taxon>
        <taxon>Pseudomonadati</taxon>
        <taxon>Campylobacterota</taxon>
        <taxon>Epsilonproteobacteria</taxon>
        <taxon>Campylobacterales</taxon>
        <taxon>Helicobacteraceae</taxon>
        <taxon>Helicobacter</taxon>
    </lineage>
</organism>
<dbReference type="Gene3D" id="3.30.450.90">
    <property type="match status" value="1"/>
</dbReference>
<dbReference type="RefSeq" id="WP_154231580.1">
    <property type="nucleotide sequence ID" value="NZ_AP014523.1"/>
</dbReference>
<accession>A0A060PRG4</accession>
<evidence type="ECO:0000313" key="3">
    <source>
        <dbReference type="EMBL" id="BAO98149.1"/>
    </source>
</evidence>
<dbReference type="Gene3D" id="3.40.50.300">
    <property type="entry name" value="P-loop containing nucleotide triphosphate hydrolases"/>
    <property type="match status" value="2"/>
</dbReference>
<dbReference type="GO" id="GO:0016887">
    <property type="term" value="F:ATP hydrolysis activity"/>
    <property type="evidence" value="ECO:0007669"/>
    <property type="project" value="InterPro"/>
</dbReference>